<organism evidence="2 3">
    <name type="scientific">Blepharisma stoltei</name>
    <dbReference type="NCBI Taxonomy" id="1481888"/>
    <lineage>
        <taxon>Eukaryota</taxon>
        <taxon>Sar</taxon>
        <taxon>Alveolata</taxon>
        <taxon>Ciliophora</taxon>
        <taxon>Postciliodesmatophora</taxon>
        <taxon>Heterotrichea</taxon>
        <taxon>Heterotrichida</taxon>
        <taxon>Blepharismidae</taxon>
        <taxon>Blepharisma</taxon>
    </lineage>
</organism>
<protein>
    <recommendedName>
        <fullName evidence="1">C2 NT-type domain-containing protein</fullName>
    </recommendedName>
</protein>
<proteinExistence type="predicted"/>
<evidence type="ECO:0000313" key="2">
    <source>
        <dbReference type="EMBL" id="CAG9318677.1"/>
    </source>
</evidence>
<dbReference type="PROSITE" id="PS51840">
    <property type="entry name" value="C2_NT"/>
    <property type="match status" value="1"/>
</dbReference>
<evidence type="ECO:0000313" key="3">
    <source>
        <dbReference type="Proteomes" id="UP001162131"/>
    </source>
</evidence>
<gene>
    <name evidence="2" type="ORF">BSTOLATCC_MIC22047</name>
</gene>
<dbReference type="AlphaFoldDB" id="A0AAU9J559"/>
<dbReference type="EMBL" id="CAJZBQ010000021">
    <property type="protein sequence ID" value="CAG9318677.1"/>
    <property type="molecule type" value="Genomic_DNA"/>
</dbReference>
<sequence length="364" mass="41645">MVIFQRIGTEEIKYELNVTIHYVSAKFTNQGLIKVTAERGDKLSETQPMQYDSSKEKAIFEYPLTFITTMFKRGEKFLKKEITFRVYEMIGNKGIKNGKAQIDFSEAATYGIQISRTQLVLRGCSDKSAYICVSLYLEKYDKKRTESEPTGDISMQTPVVNARNKYKSATDLSDVIENSNKEDKTRRNTHALEAYQPHKHEKKEKFKYSHNIIPKNYVRKRFYSLEDGTIDLIEEEKNNEETEDNEKIRTQSEVYVDSDEINNVSTEDSKPEKENKKDIFKDLGITKESIIHPKDSLVDSEDSSSEEEPVQLSAELIESIKHPASTMSNVIPNEMSRDDIISQKESSAGLIKGKGPCCTVCSLF</sequence>
<name>A0AAU9J559_9CILI</name>
<evidence type="ECO:0000259" key="1">
    <source>
        <dbReference type="PROSITE" id="PS51840"/>
    </source>
</evidence>
<dbReference type="Pfam" id="PF10358">
    <property type="entry name" value="NT-C2"/>
    <property type="match status" value="1"/>
</dbReference>
<comment type="caution">
    <text evidence="2">The sequence shown here is derived from an EMBL/GenBank/DDBJ whole genome shotgun (WGS) entry which is preliminary data.</text>
</comment>
<dbReference type="Proteomes" id="UP001162131">
    <property type="component" value="Unassembled WGS sequence"/>
</dbReference>
<reference evidence="2" key="1">
    <citation type="submission" date="2021-09" db="EMBL/GenBank/DDBJ databases">
        <authorList>
            <consortium name="AG Swart"/>
            <person name="Singh M."/>
            <person name="Singh A."/>
            <person name="Seah K."/>
            <person name="Emmerich C."/>
        </authorList>
    </citation>
    <scope>NUCLEOTIDE SEQUENCE</scope>
    <source>
        <strain evidence="2">ATCC30299</strain>
    </source>
</reference>
<accession>A0AAU9J559</accession>
<keyword evidence="3" id="KW-1185">Reference proteome</keyword>
<feature type="domain" description="C2 NT-type" evidence="1">
    <location>
        <begin position="4"/>
        <end position="139"/>
    </location>
</feature>
<dbReference type="InterPro" id="IPR019448">
    <property type="entry name" value="NT-C2"/>
</dbReference>